<name>A0A1A6HTD8_NEOLE</name>
<dbReference type="EMBL" id="LZPO01011126">
    <property type="protein sequence ID" value="OBS81526.1"/>
    <property type="molecule type" value="Genomic_DNA"/>
</dbReference>
<dbReference type="AlphaFoldDB" id="A0A1A6HTD8"/>
<reference evidence="2 3" key="1">
    <citation type="submission" date="2016-06" db="EMBL/GenBank/DDBJ databases">
        <title>The Draft Genome Sequence and Annotation of the Desert Woodrat Neotoma lepida.</title>
        <authorList>
            <person name="Campbell M."/>
            <person name="Oakeson K.F."/>
            <person name="Yandell M."/>
            <person name="Halpert J.R."/>
            <person name="Dearing D."/>
        </authorList>
    </citation>
    <scope>NUCLEOTIDE SEQUENCE [LARGE SCALE GENOMIC DNA]</scope>
    <source>
        <strain evidence="2">417</strain>
        <tissue evidence="2">Liver</tissue>
    </source>
</reference>
<feature type="compositionally biased region" description="Basic and acidic residues" evidence="1">
    <location>
        <begin position="57"/>
        <end position="68"/>
    </location>
</feature>
<comment type="caution">
    <text evidence="2">The sequence shown here is derived from an EMBL/GenBank/DDBJ whole genome shotgun (WGS) entry which is preliminary data.</text>
</comment>
<feature type="region of interest" description="Disordered" evidence="1">
    <location>
        <begin position="1"/>
        <end position="68"/>
    </location>
</feature>
<sequence length="68" mass="6930">MAELERQRVPQSRSSPGNLAPAPAPCKETASDDAGGLHRSPPGGSRRLGPGVPGEIGQEKEKAGKVGT</sequence>
<evidence type="ECO:0000256" key="1">
    <source>
        <dbReference type="SAM" id="MobiDB-lite"/>
    </source>
</evidence>
<protein>
    <submittedName>
        <fullName evidence="2">Uncharacterized protein</fullName>
    </submittedName>
</protein>
<keyword evidence="3" id="KW-1185">Reference proteome</keyword>
<dbReference type="Proteomes" id="UP000092124">
    <property type="component" value="Unassembled WGS sequence"/>
</dbReference>
<accession>A0A1A6HTD8</accession>
<organism evidence="2 3">
    <name type="scientific">Neotoma lepida</name>
    <name type="common">Desert woodrat</name>
    <dbReference type="NCBI Taxonomy" id="56216"/>
    <lineage>
        <taxon>Eukaryota</taxon>
        <taxon>Metazoa</taxon>
        <taxon>Chordata</taxon>
        <taxon>Craniata</taxon>
        <taxon>Vertebrata</taxon>
        <taxon>Euteleostomi</taxon>
        <taxon>Mammalia</taxon>
        <taxon>Eutheria</taxon>
        <taxon>Euarchontoglires</taxon>
        <taxon>Glires</taxon>
        <taxon>Rodentia</taxon>
        <taxon>Myomorpha</taxon>
        <taxon>Muroidea</taxon>
        <taxon>Cricetidae</taxon>
        <taxon>Neotominae</taxon>
        <taxon>Neotoma</taxon>
    </lineage>
</organism>
<proteinExistence type="predicted"/>
<evidence type="ECO:0000313" key="3">
    <source>
        <dbReference type="Proteomes" id="UP000092124"/>
    </source>
</evidence>
<gene>
    <name evidence="2" type="ORF">A6R68_20259</name>
</gene>
<evidence type="ECO:0000313" key="2">
    <source>
        <dbReference type="EMBL" id="OBS81526.1"/>
    </source>
</evidence>
<feature type="compositionally biased region" description="Low complexity" evidence="1">
    <location>
        <begin position="39"/>
        <end position="50"/>
    </location>
</feature>